<keyword evidence="4" id="KW-1185">Reference proteome</keyword>
<dbReference type="OrthoDB" id="1931787at2759"/>
<dbReference type="SUPFAM" id="SSF75304">
    <property type="entry name" value="Amidase signature (AS) enzymes"/>
    <property type="match status" value="1"/>
</dbReference>
<evidence type="ECO:0000259" key="2">
    <source>
        <dbReference type="Pfam" id="PF01425"/>
    </source>
</evidence>
<feature type="domain" description="Amidase" evidence="2">
    <location>
        <begin position="90"/>
        <end position="142"/>
    </location>
</feature>
<evidence type="ECO:0000313" key="4">
    <source>
        <dbReference type="Proteomes" id="UP000623129"/>
    </source>
</evidence>
<comment type="caution">
    <text evidence="3">The sequence shown here is derived from an EMBL/GenBank/DDBJ whole genome shotgun (WGS) entry which is preliminary data.</text>
</comment>
<reference evidence="3" key="1">
    <citation type="submission" date="2020-01" db="EMBL/GenBank/DDBJ databases">
        <title>Genome sequence of Kobresia littledalei, the first chromosome-level genome in the family Cyperaceae.</title>
        <authorList>
            <person name="Qu G."/>
        </authorList>
    </citation>
    <scope>NUCLEOTIDE SEQUENCE</scope>
    <source>
        <strain evidence="3">C.B.Clarke</strain>
        <tissue evidence="3">Leaf</tissue>
    </source>
</reference>
<sequence>MASNSRMQPLYPAKRPSTKALSPLASRQLTGELYIPNPNAKPITVSLHQYTSWHTSNVSVGMKDQHILAGARNIEITVVLYTFTCNRHYLKDNVATKHKLNTTSGSFAPVGSVAPCDAGVVQILRDAGAVILGKASMSEWYNFRAKGIPSGCSARGGQGEETDGSIICPSSFNSVVGTKPTIGLTSWTGVVIISPHIEIWWVDTYNPPYLLVMLTIAVCLSVSPVRSLQDVIDYNNNHPIEEKQLDVVVILIMYHLAYALVDWRVLIFEPGLIEIAFAFDQATSAREKPNSGIRLFEDDLIPGI</sequence>
<accession>A0A833QWC7</accession>
<feature type="region of interest" description="Disordered" evidence="1">
    <location>
        <begin position="1"/>
        <end position="22"/>
    </location>
</feature>
<name>A0A833QWC7_9POAL</name>
<dbReference type="InterPro" id="IPR023631">
    <property type="entry name" value="Amidase_dom"/>
</dbReference>
<dbReference type="EMBL" id="SWLB01000017">
    <property type="protein sequence ID" value="KAF3327077.1"/>
    <property type="molecule type" value="Genomic_DNA"/>
</dbReference>
<dbReference type="PANTHER" id="PTHR42678">
    <property type="entry name" value="AMIDASE"/>
    <property type="match status" value="1"/>
</dbReference>
<evidence type="ECO:0000256" key="1">
    <source>
        <dbReference type="SAM" id="MobiDB-lite"/>
    </source>
</evidence>
<dbReference type="Pfam" id="PF01425">
    <property type="entry name" value="Amidase"/>
    <property type="match status" value="2"/>
</dbReference>
<dbReference type="PANTHER" id="PTHR42678:SF25">
    <property type="entry name" value="AMIDASE C869.01"/>
    <property type="match status" value="1"/>
</dbReference>
<gene>
    <name evidence="3" type="ORF">FCM35_KLT07195</name>
</gene>
<feature type="domain" description="Amidase" evidence="2">
    <location>
        <begin position="156"/>
        <end position="193"/>
    </location>
</feature>
<organism evidence="3 4">
    <name type="scientific">Carex littledalei</name>
    <dbReference type="NCBI Taxonomy" id="544730"/>
    <lineage>
        <taxon>Eukaryota</taxon>
        <taxon>Viridiplantae</taxon>
        <taxon>Streptophyta</taxon>
        <taxon>Embryophyta</taxon>
        <taxon>Tracheophyta</taxon>
        <taxon>Spermatophyta</taxon>
        <taxon>Magnoliopsida</taxon>
        <taxon>Liliopsida</taxon>
        <taxon>Poales</taxon>
        <taxon>Cyperaceae</taxon>
        <taxon>Cyperoideae</taxon>
        <taxon>Cariceae</taxon>
        <taxon>Carex</taxon>
        <taxon>Carex subgen. Euthyceras</taxon>
    </lineage>
</organism>
<evidence type="ECO:0000313" key="3">
    <source>
        <dbReference type="EMBL" id="KAF3327077.1"/>
    </source>
</evidence>
<proteinExistence type="predicted"/>
<dbReference type="InterPro" id="IPR036928">
    <property type="entry name" value="AS_sf"/>
</dbReference>
<dbReference type="Gene3D" id="3.90.1300.10">
    <property type="entry name" value="Amidase signature (AS) domain"/>
    <property type="match status" value="1"/>
</dbReference>
<dbReference type="Proteomes" id="UP000623129">
    <property type="component" value="Unassembled WGS sequence"/>
</dbReference>
<protein>
    <submittedName>
        <fullName evidence="3">Amidase</fullName>
    </submittedName>
</protein>
<dbReference type="AlphaFoldDB" id="A0A833QWC7"/>